<gene>
    <name evidence="6" type="ORF">PPYR_01192</name>
</gene>
<dbReference type="EMBL" id="GEZM01067003">
    <property type="protein sequence ID" value="JAV67599.1"/>
    <property type="molecule type" value="Transcribed_RNA"/>
</dbReference>
<dbReference type="Proteomes" id="UP000327044">
    <property type="component" value="Unassembled WGS sequence"/>
</dbReference>
<protein>
    <submittedName>
        <fullName evidence="5">Uncharacterized protein</fullName>
    </submittedName>
</protein>
<dbReference type="InterPro" id="IPR007175">
    <property type="entry name" value="Rpr2/Snm1/Rpp21"/>
</dbReference>
<dbReference type="Pfam" id="PF04032">
    <property type="entry name" value="Rpr2"/>
    <property type="match status" value="1"/>
</dbReference>
<evidence type="ECO:0000313" key="5">
    <source>
        <dbReference type="EMBL" id="JAV67598.1"/>
    </source>
</evidence>
<dbReference type="EMBL" id="VVIM01000001">
    <property type="protein sequence ID" value="KAB0804222.1"/>
    <property type="molecule type" value="Genomic_DNA"/>
</dbReference>
<dbReference type="PANTHER" id="PTHR14742">
    <property type="entry name" value="RIBONUCLEASE P SUBUNIT P21"/>
    <property type="match status" value="1"/>
</dbReference>
<dbReference type="GO" id="GO:0046872">
    <property type="term" value="F:metal ion binding"/>
    <property type="evidence" value="ECO:0007669"/>
    <property type="project" value="UniProtKB-KW"/>
</dbReference>
<name>A0A1Y1L474_PHOPY</name>
<organism evidence="5">
    <name type="scientific">Photinus pyralis</name>
    <name type="common">Common eastern firefly</name>
    <name type="synonym">Lampyris pyralis</name>
    <dbReference type="NCBI Taxonomy" id="7054"/>
    <lineage>
        <taxon>Eukaryota</taxon>
        <taxon>Metazoa</taxon>
        <taxon>Ecdysozoa</taxon>
        <taxon>Arthropoda</taxon>
        <taxon>Hexapoda</taxon>
        <taxon>Insecta</taxon>
        <taxon>Pterygota</taxon>
        <taxon>Neoptera</taxon>
        <taxon>Endopterygota</taxon>
        <taxon>Coleoptera</taxon>
        <taxon>Polyphaga</taxon>
        <taxon>Elateriformia</taxon>
        <taxon>Elateroidea</taxon>
        <taxon>Lampyridae</taxon>
        <taxon>Lampyrinae</taxon>
        <taxon>Photinus</taxon>
    </lineage>
</organism>
<evidence type="ECO:0000313" key="6">
    <source>
        <dbReference type="EMBL" id="KAB0804222.1"/>
    </source>
</evidence>
<dbReference type="EMBL" id="GEZM01067004">
    <property type="protein sequence ID" value="JAV67598.1"/>
    <property type="molecule type" value="Transcribed_RNA"/>
</dbReference>
<dbReference type="PANTHER" id="PTHR14742:SF0">
    <property type="entry name" value="RIBONUCLEASE P PROTEIN SUBUNIT P21"/>
    <property type="match status" value="1"/>
</dbReference>
<reference evidence="5" key="1">
    <citation type="journal article" date="2016" name="Sci. Rep.">
        <title>Molecular characterization of firefly nuptial gifts: a multi-omics approach sheds light on postcopulatory sexual selection.</title>
        <authorList>
            <person name="Al-Wathiqui N."/>
            <person name="Fallon T.R."/>
            <person name="South A."/>
            <person name="Weng J.K."/>
            <person name="Lewis S.M."/>
        </authorList>
    </citation>
    <scope>NUCLEOTIDE SEQUENCE</scope>
</reference>
<sequence>MTQSGVKKCVGKDIFERMNYLLQLSSIAKPEASALYSHLLINVSQKAVQRMEPEVKRSICKRCHTLMIPGVSAQVRIRKKQLRWKCGKCLATKVFKTNPEYKLWIDHKEAVVETLRY</sequence>
<comment type="similarity">
    <text evidence="4">Belongs to the eukaryotic/archaeal RNase P protein component 4 family.</text>
</comment>
<keyword evidence="2" id="KW-0479">Metal-binding</keyword>
<proteinExistence type="inferred from homology"/>
<accession>A0A1Y1L474</accession>
<evidence type="ECO:0000256" key="4">
    <source>
        <dbReference type="ARBA" id="ARBA00038402"/>
    </source>
</evidence>
<dbReference type="Gene3D" id="6.20.50.20">
    <property type="match status" value="1"/>
</dbReference>
<keyword evidence="1" id="KW-0819">tRNA processing</keyword>
<evidence type="ECO:0000256" key="2">
    <source>
        <dbReference type="ARBA" id="ARBA00022723"/>
    </source>
</evidence>
<dbReference type="GO" id="GO:0005655">
    <property type="term" value="C:nucleolar ribonuclease P complex"/>
    <property type="evidence" value="ECO:0007669"/>
    <property type="project" value="TreeGrafter"/>
</dbReference>
<reference evidence="6" key="3">
    <citation type="submission" date="2019-08" db="EMBL/GenBank/DDBJ databases">
        <authorList>
            <consortium name="Photinus pyralis genome working group"/>
            <person name="Fallon T.R."/>
            <person name="Sander Lower S.E."/>
            <person name="Weng J.-K."/>
        </authorList>
    </citation>
    <scope>NUCLEOTIDE SEQUENCE</scope>
    <source>
        <strain evidence="6">1611_PpyrPB1</strain>
        <tissue evidence="6">Whole body</tissue>
    </source>
</reference>
<keyword evidence="7" id="KW-1185">Reference proteome</keyword>
<evidence type="ECO:0000256" key="3">
    <source>
        <dbReference type="ARBA" id="ARBA00022833"/>
    </source>
</evidence>
<reference evidence="6 7" key="2">
    <citation type="journal article" date="2018" name="Elife">
        <title>Firefly genomes illuminate parallel origins of bioluminescence in beetles.</title>
        <authorList>
            <person name="Fallon T.R."/>
            <person name="Lower S.E."/>
            <person name="Chang C.H."/>
            <person name="Bessho-Uehara M."/>
            <person name="Martin G.J."/>
            <person name="Bewick A.J."/>
            <person name="Behringer M."/>
            <person name="Debat H.J."/>
            <person name="Wong I."/>
            <person name="Day J.C."/>
            <person name="Suvorov A."/>
            <person name="Silva C.J."/>
            <person name="Stanger-Hall K.F."/>
            <person name="Hall D.W."/>
            <person name="Schmitz R.J."/>
            <person name="Nelson D.R."/>
            <person name="Lewis S.M."/>
            <person name="Shigenobu S."/>
            <person name="Bybee S.M."/>
            <person name="Larracuente A.M."/>
            <person name="Oba Y."/>
            <person name="Weng J.K."/>
        </authorList>
    </citation>
    <scope>NUCLEOTIDE SEQUENCE [LARGE SCALE GENOMIC DNA]</scope>
    <source>
        <strain evidence="6">1611_PpyrPB1</strain>
        <tissue evidence="6">Whole body</tissue>
    </source>
</reference>
<dbReference type="GO" id="GO:0008033">
    <property type="term" value="P:tRNA processing"/>
    <property type="evidence" value="ECO:0007669"/>
    <property type="project" value="UniProtKB-KW"/>
</dbReference>
<dbReference type="InParanoid" id="A0A1Y1L474"/>
<dbReference type="AlphaFoldDB" id="A0A1Y1L474"/>
<evidence type="ECO:0000256" key="1">
    <source>
        <dbReference type="ARBA" id="ARBA00022694"/>
    </source>
</evidence>
<evidence type="ECO:0000313" key="7">
    <source>
        <dbReference type="Proteomes" id="UP000327044"/>
    </source>
</evidence>
<keyword evidence="3" id="KW-0862">Zinc</keyword>